<dbReference type="EMBL" id="DS231618">
    <property type="protein sequence ID" value="EDU48067.1"/>
    <property type="molecule type" value="Genomic_DNA"/>
</dbReference>
<organism evidence="1 2">
    <name type="scientific">Pyrenophora tritici-repentis (strain Pt-1C-BFP)</name>
    <name type="common">Wheat tan spot fungus</name>
    <name type="synonym">Drechslera tritici-repentis</name>
    <dbReference type="NCBI Taxonomy" id="426418"/>
    <lineage>
        <taxon>Eukaryota</taxon>
        <taxon>Fungi</taxon>
        <taxon>Dikarya</taxon>
        <taxon>Ascomycota</taxon>
        <taxon>Pezizomycotina</taxon>
        <taxon>Dothideomycetes</taxon>
        <taxon>Pleosporomycetidae</taxon>
        <taxon>Pleosporales</taxon>
        <taxon>Pleosporineae</taxon>
        <taxon>Pleosporaceae</taxon>
        <taxon>Pyrenophora</taxon>
    </lineage>
</organism>
<dbReference type="AlphaFoldDB" id="B2W3W0"/>
<evidence type="ECO:0000313" key="2">
    <source>
        <dbReference type="Proteomes" id="UP000001471"/>
    </source>
</evidence>
<accession>B2W3W0</accession>
<evidence type="ECO:0000313" key="1">
    <source>
        <dbReference type="EMBL" id="EDU48067.1"/>
    </source>
</evidence>
<name>B2W3W0_PYRTR</name>
<proteinExistence type="predicted"/>
<sequence length="70" mass="7103">MPQKDGCAALAGVGPGCEASAAWGQAYASYRGHGSLRAAVSGTSNGLSERTSRVVDGTTWSCIRALESDV</sequence>
<gene>
    <name evidence="1" type="ORF">PTRG_05160</name>
</gene>
<reference evidence="2" key="1">
    <citation type="journal article" date="2013" name="G3 (Bethesda)">
        <title>Comparative genomics of a plant-pathogenic fungus, Pyrenophora tritici-repentis, reveals transduplication and the impact of repeat elements on pathogenicity and population divergence.</title>
        <authorList>
            <person name="Manning V.A."/>
            <person name="Pandelova I."/>
            <person name="Dhillon B."/>
            <person name="Wilhelm L.J."/>
            <person name="Goodwin S.B."/>
            <person name="Berlin A.M."/>
            <person name="Figueroa M."/>
            <person name="Freitag M."/>
            <person name="Hane J.K."/>
            <person name="Henrissat B."/>
            <person name="Holman W.H."/>
            <person name="Kodira C.D."/>
            <person name="Martin J."/>
            <person name="Oliver R.P."/>
            <person name="Robbertse B."/>
            <person name="Schackwitz W."/>
            <person name="Schwartz D.C."/>
            <person name="Spatafora J.W."/>
            <person name="Turgeon B.G."/>
            <person name="Yandava C."/>
            <person name="Young S."/>
            <person name="Zhou S."/>
            <person name="Zeng Q."/>
            <person name="Grigoriev I.V."/>
            <person name="Ma L.-J."/>
            <person name="Ciuffetti L.M."/>
        </authorList>
    </citation>
    <scope>NUCLEOTIDE SEQUENCE [LARGE SCALE GENOMIC DNA]</scope>
    <source>
        <strain evidence="2">Pt-1C-BFP</strain>
    </source>
</reference>
<protein>
    <submittedName>
        <fullName evidence="1">Uncharacterized protein</fullName>
    </submittedName>
</protein>
<dbReference type="HOGENOM" id="CLU_2759041_0_0_1"/>
<dbReference type="Proteomes" id="UP000001471">
    <property type="component" value="Unassembled WGS sequence"/>
</dbReference>
<dbReference type="InParanoid" id="B2W3W0"/>